<dbReference type="FunFam" id="1.20.1260.20:FF:000001">
    <property type="entry name" value="PPE family protein PPE41"/>
    <property type="match status" value="1"/>
</dbReference>
<reference evidence="4 5" key="1">
    <citation type="submission" date="2016-10" db="EMBL/GenBank/DDBJ databases">
        <title>Genome sequence of Mycobacterium talmonii.</title>
        <authorList>
            <person name="Greninger A.L."/>
            <person name="Elliott B."/>
            <person name="Vasireddy S."/>
            <person name="Vasireddy R."/>
        </authorList>
    </citation>
    <scope>NUCLEOTIDE SEQUENCE [LARGE SCALE GENOMIC DNA]</scope>
    <source>
        <strain evidence="5">NE-TNMC-100812</strain>
    </source>
</reference>
<sequence length="366" mass="35679">MDFGALPPEINSARMYSGPGSGPMLAAAVTWDTLAAELHTTAAGYQSTISAVTGGPWRGPAASSMVRAAAPYVGWLHATAAQAEQAATQARAAAGAYEAARAMTVPPPLIAANRSLLMSLAATNVLGQNTPAIAATEAHYGEMWAQDAAAMYGYAGASAAAAQVTPFTPPPETTNPAGQGAQAGEAVANGSRLMSTVAYTLRTLASPSGLSVLDPLGEQATALSGHARTAASTLSFLTGAAALAWNMNRGSGVVSAAAVPAAAGGVLGSTARGVSAAGGGAVSAGLARATSAGALSVPQTWFAAAPAASPVAAAVPSAAGTVGPVVAPAGVPMMPLAGMAGRGGGRLADARFLLRPSMLPRWPVGG</sequence>
<evidence type="ECO:0000259" key="2">
    <source>
        <dbReference type="Pfam" id="PF00823"/>
    </source>
</evidence>
<organism evidence="4 5">
    <name type="scientific">Mycobacterium talmoniae</name>
    <dbReference type="NCBI Taxonomy" id="1858794"/>
    <lineage>
        <taxon>Bacteria</taxon>
        <taxon>Bacillati</taxon>
        <taxon>Actinomycetota</taxon>
        <taxon>Actinomycetes</taxon>
        <taxon>Mycobacteriales</taxon>
        <taxon>Mycobacteriaceae</taxon>
        <taxon>Mycobacterium</taxon>
    </lineage>
</organism>
<keyword evidence="5" id="KW-1185">Reference proteome</keyword>
<dbReference type="Gene3D" id="1.20.1260.20">
    <property type="entry name" value="PPE superfamily"/>
    <property type="match status" value="1"/>
</dbReference>
<feature type="domain" description="PPE" evidence="2">
    <location>
        <begin position="2"/>
        <end position="165"/>
    </location>
</feature>
<dbReference type="InterPro" id="IPR038332">
    <property type="entry name" value="PPE_sf"/>
</dbReference>
<accession>A0A1S1NMX1</accession>
<dbReference type="PANTHER" id="PTHR46766:SF1">
    <property type="entry name" value="GLUTAMINE-RICH PROTEIN 2"/>
    <property type="match status" value="1"/>
</dbReference>
<dbReference type="AlphaFoldDB" id="A0A1S1NMX1"/>
<evidence type="ECO:0000259" key="3">
    <source>
        <dbReference type="Pfam" id="PF12484"/>
    </source>
</evidence>
<evidence type="ECO:0000256" key="1">
    <source>
        <dbReference type="ARBA" id="ARBA00010652"/>
    </source>
</evidence>
<dbReference type="Pfam" id="PF12484">
    <property type="entry name" value="PPE-SVP"/>
    <property type="match status" value="1"/>
</dbReference>
<evidence type="ECO:0000313" key="5">
    <source>
        <dbReference type="Proteomes" id="UP000179734"/>
    </source>
</evidence>
<proteinExistence type="inferred from homology"/>
<dbReference type="InterPro" id="IPR000030">
    <property type="entry name" value="PPE_dom"/>
</dbReference>
<gene>
    <name evidence="4" type="ORF">BKN37_04865</name>
</gene>
<dbReference type="InterPro" id="IPR022171">
    <property type="entry name" value="PPE_C"/>
</dbReference>
<comment type="similarity">
    <text evidence="1">Belongs to the mycobacterial PPE family.</text>
</comment>
<comment type="caution">
    <text evidence="4">The sequence shown here is derived from an EMBL/GenBank/DDBJ whole genome shotgun (WGS) entry which is preliminary data.</text>
</comment>
<protein>
    <recommendedName>
        <fullName evidence="6">PPE family protein</fullName>
    </recommendedName>
</protein>
<evidence type="ECO:0000313" key="4">
    <source>
        <dbReference type="EMBL" id="OHV05650.1"/>
    </source>
</evidence>
<dbReference type="RefSeq" id="WP_071022472.1">
    <property type="nucleotide sequence ID" value="NZ_MLQM01000014.1"/>
</dbReference>
<dbReference type="EMBL" id="MLQM01000014">
    <property type="protein sequence ID" value="OHV05650.1"/>
    <property type="molecule type" value="Genomic_DNA"/>
</dbReference>
<dbReference type="SUPFAM" id="SSF140459">
    <property type="entry name" value="PE/PPE dimer-like"/>
    <property type="match status" value="1"/>
</dbReference>
<feature type="domain" description="PPE family C-terminal" evidence="3">
    <location>
        <begin position="283"/>
        <end position="361"/>
    </location>
</feature>
<evidence type="ECO:0008006" key="6">
    <source>
        <dbReference type="Google" id="ProtNLM"/>
    </source>
</evidence>
<name>A0A1S1NMX1_9MYCO</name>
<dbReference type="GO" id="GO:0052572">
    <property type="term" value="P:response to host immune response"/>
    <property type="evidence" value="ECO:0007669"/>
    <property type="project" value="TreeGrafter"/>
</dbReference>
<dbReference type="Proteomes" id="UP000179734">
    <property type="component" value="Unassembled WGS sequence"/>
</dbReference>
<dbReference type="Pfam" id="PF00823">
    <property type="entry name" value="PPE"/>
    <property type="match status" value="1"/>
</dbReference>
<dbReference type="PANTHER" id="PTHR46766">
    <property type="entry name" value="GLUTAMINE-RICH PROTEIN 2"/>
    <property type="match status" value="1"/>
</dbReference>